<sequence length="178" mass="20195">MGRTYPAEQYERWFVRDCGRRGRRSNSTTRWSDGQVCRRCQDRSFRTQGRCPGCGDDDRILAGVRTEDQIPLCAGFSISYACIECRREGKLHAGRRSIRCTFTRRVTELLDDDTGRIRPEPAPLAELLTGMNNPFTGLSWISSRHGRSEFQTVQVHDPASRAGRWAAPCLTAPIRFPG</sequence>
<dbReference type="AlphaFoldDB" id="A4X486"/>
<keyword evidence="2" id="KW-1185">Reference proteome</keyword>
<evidence type="ECO:0000313" key="1">
    <source>
        <dbReference type="EMBL" id="ABP53686.1"/>
    </source>
</evidence>
<organism evidence="1 2">
    <name type="scientific">Salinispora tropica (strain ATCC BAA-916 / DSM 44818 / JCM 13857 / NBRC 105044 / CNB-440)</name>
    <dbReference type="NCBI Taxonomy" id="369723"/>
    <lineage>
        <taxon>Bacteria</taxon>
        <taxon>Bacillati</taxon>
        <taxon>Actinomycetota</taxon>
        <taxon>Actinomycetes</taxon>
        <taxon>Micromonosporales</taxon>
        <taxon>Micromonosporaceae</taxon>
        <taxon>Salinispora</taxon>
    </lineage>
</organism>
<reference evidence="2" key="1">
    <citation type="journal article" date="2007" name="Proc. Natl. Acad. Sci. U.S.A.">
        <title>Genome sequencing reveals complex secondary metabolome in the marine actinomycete Salinispora tropica.</title>
        <authorList>
            <person name="Udwary D.W."/>
            <person name="Zeigler L."/>
            <person name="Asolkar R.N."/>
            <person name="Singan V."/>
            <person name="Lapidus A."/>
            <person name="Fenical W."/>
            <person name="Jensen P.R."/>
            <person name="Moore B.S."/>
        </authorList>
    </citation>
    <scope>NUCLEOTIDE SEQUENCE [LARGE SCALE GENOMIC DNA]</scope>
    <source>
        <strain evidence="2">ATCC BAA-916 / DSM 44818 / CNB-440</strain>
    </source>
</reference>
<dbReference type="STRING" id="369723.Strop_1216"/>
<dbReference type="EMBL" id="CP000667">
    <property type="protein sequence ID" value="ABP53686.1"/>
    <property type="molecule type" value="Genomic_DNA"/>
</dbReference>
<dbReference type="eggNOG" id="COG4974">
    <property type="taxonomic scope" value="Bacteria"/>
</dbReference>
<dbReference type="RefSeq" id="WP_011905118.1">
    <property type="nucleotide sequence ID" value="NC_009380.1"/>
</dbReference>
<dbReference type="Proteomes" id="UP000000235">
    <property type="component" value="Chromosome"/>
</dbReference>
<dbReference type="PATRIC" id="fig|369723.5.peg.1239"/>
<name>A4X486_SALTO</name>
<gene>
    <name evidence="1" type="ordered locus">Strop_1216</name>
</gene>
<protein>
    <submittedName>
        <fullName evidence="1">Uncharacterized protein</fullName>
    </submittedName>
</protein>
<accession>A4X486</accession>
<evidence type="ECO:0000313" key="2">
    <source>
        <dbReference type="Proteomes" id="UP000000235"/>
    </source>
</evidence>
<dbReference type="HOGENOM" id="CLU_1509552_0_0_11"/>
<dbReference type="KEGG" id="stp:Strop_1216"/>
<proteinExistence type="predicted"/>